<organism evidence="13 14">
    <name type="scientific">Cucumis melo var. makuwa</name>
    <name type="common">Oriental melon</name>
    <dbReference type="NCBI Taxonomy" id="1194695"/>
    <lineage>
        <taxon>Eukaryota</taxon>
        <taxon>Viridiplantae</taxon>
        <taxon>Streptophyta</taxon>
        <taxon>Embryophyta</taxon>
        <taxon>Tracheophyta</taxon>
        <taxon>Spermatophyta</taxon>
        <taxon>Magnoliopsida</taxon>
        <taxon>eudicotyledons</taxon>
        <taxon>Gunneridae</taxon>
        <taxon>Pentapetalae</taxon>
        <taxon>rosids</taxon>
        <taxon>fabids</taxon>
        <taxon>Cucurbitales</taxon>
        <taxon>Cucurbitaceae</taxon>
        <taxon>Benincaseae</taxon>
        <taxon>Cucumis</taxon>
    </lineage>
</organism>
<protein>
    <submittedName>
        <fullName evidence="13">Proton pump-interactor 1 isoform X1</fullName>
    </submittedName>
</protein>
<dbReference type="GO" id="GO:0005886">
    <property type="term" value="C:plasma membrane"/>
    <property type="evidence" value="ECO:0007669"/>
    <property type="project" value="UniProtKB-SubCell"/>
</dbReference>
<comment type="subcellular location">
    <subcellularLocation>
        <location evidence="1">Cell membrane</location>
        <topology evidence="1">Single-pass membrane protein</topology>
    </subcellularLocation>
    <subcellularLocation>
        <location evidence="2">Endoplasmic reticulum membrane</location>
        <topology evidence="2">Single-pass membrane protein</topology>
    </subcellularLocation>
</comment>
<keyword evidence="4 12" id="KW-0812">Transmembrane</keyword>
<dbReference type="InterPro" id="IPR055282">
    <property type="entry name" value="PPI1-4"/>
</dbReference>
<evidence type="ECO:0000256" key="9">
    <source>
        <dbReference type="ARBA" id="ARBA00038080"/>
    </source>
</evidence>
<feature type="region of interest" description="Disordered" evidence="11">
    <location>
        <begin position="368"/>
        <end position="463"/>
    </location>
</feature>
<feature type="transmembrane region" description="Helical" evidence="12">
    <location>
        <begin position="616"/>
        <end position="639"/>
    </location>
</feature>
<keyword evidence="5" id="KW-0256">Endoplasmic reticulum</keyword>
<evidence type="ECO:0000256" key="10">
    <source>
        <dbReference type="SAM" id="Coils"/>
    </source>
</evidence>
<feature type="coiled-coil region" evidence="10">
    <location>
        <begin position="223"/>
        <end position="292"/>
    </location>
</feature>
<keyword evidence="7 10" id="KW-0175">Coiled coil</keyword>
<dbReference type="PANTHER" id="PTHR32219">
    <property type="entry name" value="RNA-BINDING PROTEIN YLMH-RELATED"/>
    <property type="match status" value="1"/>
</dbReference>
<feature type="compositionally biased region" description="Basic and acidic residues" evidence="11">
    <location>
        <begin position="44"/>
        <end position="55"/>
    </location>
</feature>
<evidence type="ECO:0000256" key="12">
    <source>
        <dbReference type="SAM" id="Phobius"/>
    </source>
</evidence>
<dbReference type="Proteomes" id="UP000321947">
    <property type="component" value="Unassembled WGS sequence"/>
</dbReference>
<feature type="compositionally biased region" description="Acidic residues" evidence="11">
    <location>
        <begin position="548"/>
        <end position="563"/>
    </location>
</feature>
<feature type="compositionally biased region" description="Basic and acidic residues" evidence="11">
    <location>
        <begin position="373"/>
        <end position="387"/>
    </location>
</feature>
<keyword evidence="8 12" id="KW-0472">Membrane</keyword>
<feature type="coiled-coil region" evidence="10">
    <location>
        <begin position="470"/>
        <end position="512"/>
    </location>
</feature>
<keyword evidence="3" id="KW-1003">Cell membrane</keyword>
<dbReference type="PANTHER" id="PTHR32219:SF2">
    <property type="entry name" value="PROTON PUMP-INTERACTOR 1"/>
    <property type="match status" value="1"/>
</dbReference>
<gene>
    <name evidence="13" type="ORF">E5676_scaffold134G004000</name>
</gene>
<comment type="similarity">
    <text evidence="9">Belongs to the plant Proton pump-interactor protein family.</text>
</comment>
<evidence type="ECO:0000256" key="4">
    <source>
        <dbReference type="ARBA" id="ARBA00022692"/>
    </source>
</evidence>
<comment type="caution">
    <text evidence="13">The sequence shown here is derived from an EMBL/GenBank/DDBJ whole genome shotgun (WGS) entry which is preliminary data.</text>
</comment>
<feature type="compositionally biased region" description="Basic and acidic residues" evidence="11">
    <location>
        <begin position="450"/>
        <end position="463"/>
    </location>
</feature>
<evidence type="ECO:0000256" key="7">
    <source>
        <dbReference type="ARBA" id="ARBA00023054"/>
    </source>
</evidence>
<proteinExistence type="inferred from homology"/>
<evidence type="ECO:0000256" key="2">
    <source>
        <dbReference type="ARBA" id="ARBA00004389"/>
    </source>
</evidence>
<accession>A0A5D3D9V7</accession>
<dbReference type="GO" id="GO:0005789">
    <property type="term" value="C:endoplasmic reticulum membrane"/>
    <property type="evidence" value="ECO:0007669"/>
    <property type="project" value="UniProtKB-SubCell"/>
</dbReference>
<evidence type="ECO:0000313" key="13">
    <source>
        <dbReference type="EMBL" id="TYK20260.1"/>
    </source>
</evidence>
<evidence type="ECO:0000256" key="11">
    <source>
        <dbReference type="SAM" id="MobiDB-lite"/>
    </source>
</evidence>
<reference evidence="13 14" key="1">
    <citation type="submission" date="2019-08" db="EMBL/GenBank/DDBJ databases">
        <title>Draft genome sequences of two oriental melons (Cucumis melo L. var makuwa).</title>
        <authorList>
            <person name="Kwon S.-Y."/>
        </authorList>
    </citation>
    <scope>NUCLEOTIDE SEQUENCE [LARGE SCALE GENOMIC DNA]</scope>
    <source>
        <strain evidence="14">cv. Chang Bougi</strain>
        <tissue evidence="13">Leaf</tissue>
    </source>
</reference>
<sequence length="642" mass="72455">MGVEVVGFEMVKGPMDSADNSVLKSKENGNLDQLPEKNATIKFGSHEDEPVKEQVDGSSTTNVPKDAADEWPAPKQIHTFYFVRHRLYDDPNVKAKIDLADKEIQKRSQARFQITEALKGKRGERAELITQMKALRDDNRQFKSIVDEKIKEIEPLNQALGKLRNANNAGRNGGLCSSEEELNAVIQSLQYHIQHESIPLSEEKQILREIKQLEGTREKVIANAAMRAKLQDSMVQKEALQDQVKIIGGDLDGVRKEQQAVRAKIKQLDDALKAIDNEIKTLQDELTSVTEKRGRAHESIQQLRKNRDEGNAHFYQSRSLLNKARDLAAQKDVKALEELAFNEVEKFMSLWNGDKAFRDDYEKRILPSLDGRQMSRDGRIRNPDEKPILAPAEPAPPQTEMAAKPNIKRTKEEPKPVPSDTLPAQKVDKEVKHKAGKSVQPLEQEDKAEDEMHGLEKLSKDIPKEPEVDLAKLKEMKRAEEIAKAKLAMERKKKLQEKAAAKASLRAQKEAEKKLKEIIYTHTYSLTLDREKKAKKKATTSGSFATLPDEEPTDADAVEEESTEVEKVNETAEAPVPVKTKIPKETIVRRPGRQRGLDSVPKVIRKRKKSINYLEWAGPAAAGAAVLLVILLVLGYYYYYLL</sequence>
<feature type="region of interest" description="Disordered" evidence="11">
    <location>
        <begin position="18"/>
        <end position="69"/>
    </location>
</feature>
<evidence type="ECO:0000256" key="8">
    <source>
        <dbReference type="ARBA" id="ARBA00023136"/>
    </source>
</evidence>
<name>A0A5D3D9V7_CUCMM</name>
<evidence type="ECO:0000313" key="14">
    <source>
        <dbReference type="Proteomes" id="UP000321947"/>
    </source>
</evidence>
<dbReference type="EMBL" id="SSTD01006426">
    <property type="protein sequence ID" value="TYK20260.1"/>
    <property type="molecule type" value="Genomic_DNA"/>
</dbReference>
<evidence type="ECO:0000256" key="3">
    <source>
        <dbReference type="ARBA" id="ARBA00022475"/>
    </source>
</evidence>
<evidence type="ECO:0000256" key="1">
    <source>
        <dbReference type="ARBA" id="ARBA00004162"/>
    </source>
</evidence>
<dbReference type="AlphaFoldDB" id="A0A5D3D9V7"/>
<evidence type="ECO:0000256" key="6">
    <source>
        <dbReference type="ARBA" id="ARBA00022989"/>
    </source>
</evidence>
<evidence type="ECO:0000256" key="5">
    <source>
        <dbReference type="ARBA" id="ARBA00022824"/>
    </source>
</evidence>
<feature type="region of interest" description="Disordered" evidence="11">
    <location>
        <begin position="538"/>
        <end position="576"/>
    </location>
</feature>
<keyword evidence="6 12" id="KW-1133">Transmembrane helix</keyword>